<gene>
    <name evidence="3" type="ORF">QRX60_41710</name>
</gene>
<feature type="transmembrane region" description="Helical" evidence="1">
    <location>
        <begin position="77"/>
        <end position="95"/>
    </location>
</feature>
<dbReference type="AlphaFoldDB" id="A0A9Y2NCB5"/>
<dbReference type="PROSITE" id="PS51257">
    <property type="entry name" value="PROKAR_LIPOPROTEIN"/>
    <property type="match status" value="1"/>
</dbReference>
<protein>
    <recommendedName>
        <fullName evidence="5">Lipoprotein</fullName>
    </recommendedName>
</protein>
<feature type="transmembrane region" description="Helical" evidence="1">
    <location>
        <begin position="45"/>
        <end position="65"/>
    </location>
</feature>
<dbReference type="RefSeq" id="WP_285996977.1">
    <property type="nucleotide sequence ID" value="NZ_CP127295.1"/>
</dbReference>
<keyword evidence="1" id="KW-0472">Membrane</keyword>
<dbReference type="EMBL" id="CP127295">
    <property type="protein sequence ID" value="WIY00511.1"/>
    <property type="molecule type" value="Genomic_DNA"/>
</dbReference>
<keyword evidence="2" id="KW-0732">Signal</keyword>
<dbReference type="Proteomes" id="UP001239397">
    <property type="component" value="Chromosome"/>
</dbReference>
<organism evidence="3 4">
    <name type="scientific">Amycolatopsis mongoliensis</name>
    <dbReference type="NCBI Taxonomy" id="715475"/>
    <lineage>
        <taxon>Bacteria</taxon>
        <taxon>Bacillati</taxon>
        <taxon>Actinomycetota</taxon>
        <taxon>Actinomycetes</taxon>
        <taxon>Pseudonocardiales</taxon>
        <taxon>Pseudonocardiaceae</taxon>
        <taxon>Amycolatopsis</taxon>
    </lineage>
</organism>
<name>A0A9Y2NCB5_9PSEU</name>
<reference evidence="3 4" key="1">
    <citation type="submission" date="2023-06" db="EMBL/GenBank/DDBJ databases">
        <authorList>
            <person name="Oyuntsetseg B."/>
            <person name="Kim S.B."/>
        </authorList>
    </citation>
    <scope>NUCLEOTIDE SEQUENCE [LARGE SCALE GENOMIC DNA]</scope>
    <source>
        <strain evidence="3 4">4-36</strain>
    </source>
</reference>
<keyword evidence="1" id="KW-1133">Transmembrane helix</keyword>
<evidence type="ECO:0000256" key="2">
    <source>
        <dbReference type="SAM" id="SignalP"/>
    </source>
</evidence>
<proteinExistence type="predicted"/>
<evidence type="ECO:0000313" key="3">
    <source>
        <dbReference type="EMBL" id="WIY00511.1"/>
    </source>
</evidence>
<feature type="chain" id="PRO_5040789622" description="Lipoprotein" evidence="2">
    <location>
        <begin position="33"/>
        <end position="110"/>
    </location>
</feature>
<evidence type="ECO:0000256" key="1">
    <source>
        <dbReference type="SAM" id="Phobius"/>
    </source>
</evidence>
<evidence type="ECO:0008006" key="5">
    <source>
        <dbReference type="Google" id="ProtNLM"/>
    </source>
</evidence>
<feature type="signal peptide" evidence="2">
    <location>
        <begin position="1"/>
        <end position="32"/>
    </location>
</feature>
<keyword evidence="1" id="KW-0812">Transmembrane</keyword>
<sequence>MEFRQRAALRRRLTVAGLAAGLGVLLAGCAPAANTVADTALQPGFWLGLWHGFICPITFLVSLFNDHVGVYEVHNNGHWYDFGFVFGILLAASVFHGPQYARRRPSRRGD</sequence>
<accession>A0A9Y2NCB5</accession>
<evidence type="ECO:0000313" key="4">
    <source>
        <dbReference type="Proteomes" id="UP001239397"/>
    </source>
</evidence>
<dbReference type="KEGG" id="amog:QRX60_41710"/>
<keyword evidence="4" id="KW-1185">Reference proteome</keyword>